<dbReference type="AlphaFoldDB" id="M0GUQ3"/>
<reference evidence="1 2" key="1">
    <citation type="journal article" date="2014" name="PLoS Genet.">
        <title>Phylogenetically driven sequencing of extremely halophilic archaea reveals strategies for static and dynamic osmo-response.</title>
        <authorList>
            <person name="Becker E.A."/>
            <person name="Seitzer P.M."/>
            <person name="Tritt A."/>
            <person name="Larsen D."/>
            <person name="Krusor M."/>
            <person name="Yao A.I."/>
            <person name="Wu D."/>
            <person name="Madern D."/>
            <person name="Eisen J.A."/>
            <person name="Darling A.E."/>
            <person name="Facciotti M.T."/>
        </authorList>
    </citation>
    <scope>NUCLEOTIDE SEQUENCE [LARGE SCALE GENOMIC DNA]</scope>
    <source>
        <strain evidence="2">DSM 14919 / CCM 7023 / CIP 107410 / JCM 9276 / NCIMB 13854 / Aa 2.2</strain>
    </source>
</reference>
<name>M0GUQ3_HALL2</name>
<comment type="caution">
    <text evidence="1">The sequence shown here is derived from an EMBL/GenBank/DDBJ whole genome shotgun (WGS) entry which is preliminary data.</text>
</comment>
<dbReference type="Proteomes" id="UP000011535">
    <property type="component" value="Unassembled WGS sequence"/>
</dbReference>
<gene>
    <name evidence="1" type="ORF">C456_09403</name>
</gene>
<dbReference type="PANTHER" id="PTHR39967">
    <property type="match status" value="1"/>
</dbReference>
<organism evidence="1 2">
    <name type="scientific">Haloferax lucentense (strain DSM 14919 / JCM 9276 / NCIMB 13854 / Aa 2.2)</name>
    <name type="common">Haloferax alicantei</name>
    <dbReference type="NCBI Taxonomy" id="1230452"/>
    <lineage>
        <taxon>Archaea</taxon>
        <taxon>Methanobacteriati</taxon>
        <taxon>Methanobacteriota</taxon>
        <taxon>Stenosarchaea group</taxon>
        <taxon>Halobacteria</taxon>
        <taxon>Halobacteriales</taxon>
        <taxon>Haloferacaceae</taxon>
        <taxon>Haloferax</taxon>
    </lineage>
</organism>
<accession>M0GUQ3</accession>
<protein>
    <submittedName>
        <fullName evidence="1">Transposase</fullName>
    </submittedName>
</protein>
<dbReference type="PANTHER" id="PTHR39967:SF1">
    <property type="entry name" value="ISH14-TYPE TRANSPOSASE HSIRS44"/>
    <property type="match status" value="1"/>
</dbReference>
<evidence type="ECO:0000313" key="2">
    <source>
        <dbReference type="Proteomes" id="UP000011535"/>
    </source>
</evidence>
<dbReference type="EMBL" id="AOLH01000015">
    <property type="protein sequence ID" value="ELZ74574.1"/>
    <property type="molecule type" value="Genomic_DNA"/>
</dbReference>
<sequence length="66" mass="7433">MLDETAVTINGEWSWLYAVINIDTKVILEVALFKHHRTNLAAAFIYGVCEKHDCSETALLADTFGY</sequence>
<proteinExistence type="predicted"/>
<evidence type="ECO:0000313" key="1">
    <source>
        <dbReference type="EMBL" id="ELZ74574.1"/>
    </source>
</evidence>